<organism evidence="1 2">
    <name type="scientific">Desulfovibrio piger</name>
    <dbReference type="NCBI Taxonomy" id="901"/>
    <lineage>
        <taxon>Bacteria</taxon>
        <taxon>Pseudomonadati</taxon>
        <taxon>Thermodesulfobacteriota</taxon>
        <taxon>Desulfovibrionia</taxon>
        <taxon>Desulfovibrionales</taxon>
        <taxon>Desulfovibrionaceae</taxon>
        <taxon>Desulfovibrio</taxon>
    </lineage>
</organism>
<dbReference type="Proteomes" id="UP000522333">
    <property type="component" value="Unassembled WGS sequence"/>
</dbReference>
<dbReference type="AlphaFoldDB" id="A0A848C8H9"/>
<evidence type="ECO:0008006" key="3">
    <source>
        <dbReference type="Google" id="ProtNLM"/>
    </source>
</evidence>
<sequence>MPAITFVRYTVVTEGREPVQYRSEEGITLREVLTEELGVNPSKHDVLVNGITAGDLDVVVNNGDSIVLATKKYSSGNAAA</sequence>
<dbReference type="EMBL" id="JABAFY010000031">
    <property type="protein sequence ID" value="NME52591.1"/>
    <property type="molecule type" value="Genomic_DNA"/>
</dbReference>
<reference evidence="1 2" key="1">
    <citation type="submission" date="2020-04" db="EMBL/GenBank/DDBJ databases">
        <authorList>
            <person name="Hitch T.C.A."/>
            <person name="Wylensek D."/>
            <person name="Clavel T."/>
        </authorList>
    </citation>
    <scope>NUCLEOTIDE SEQUENCE [LARGE SCALE GENOMIC DNA]</scope>
    <source>
        <strain evidence="1 2">PG-251-APC-1</strain>
    </source>
</reference>
<dbReference type="RefSeq" id="WP_168935928.1">
    <property type="nucleotide sequence ID" value="NZ_JABAFY010000031.1"/>
</dbReference>
<comment type="caution">
    <text evidence="1">The sequence shown here is derived from an EMBL/GenBank/DDBJ whole genome shotgun (WGS) entry which is preliminary data.</text>
</comment>
<evidence type="ECO:0000313" key="2">
    <source>
        <dbReference type="Proteomes" id="UP000522333"/>
    </source>
</evidence>
<accession>A0A848C8H9</accession>
<proteinExistence type="predicted"/>
<gene>
    <name evidence="1" type="ORF">HF854_08675</name>
</gene>
<evidence type="ECO:0000313" key="1">
    <source>
        <dbReference type="EMBL" id="NME52591.1"/>
    </source>
</evidence>
<protein>
    <recommendedName>
        <fullName evidence="3">MoaD/ThiS family protein</fullName>
    </recommendedName>
</protein>
<name>A0A848C8H9_9BACT</name>